<comment type="caution">
    <text evidence="1">The sequence shown here is derived from an EMBL/GenBank/DDBJ whole genome shotgun (WGS) entry which is preliminary data.</text>
</comment>
<protein>
    <submittedName>
        <fullName evidence="1">Uncharacterized protein</fullName>
    </submittedName>
</protein>
<dbReference type="OrthoDB" id="2732603at2"/>
<sequence length="248" mass="28376">MRLNEYTKQLWAQREEEVIKSNVELELDWKAGGGLSSTFEGSYEEIKAVQNFMDSQNLINIGKALPLKSKILYLRNFLQERRNQQVEIFYRKRGEAEWVTGRVVAVGRDFTVLISKGDRYWLPYPSIDVARTPSGYPVSDYSHTNMIYDNDIKNSLLLNFGETVSAKEALKQLFYEETLATNLQNWEGVRVTAWVENNEITGKIQHVSDSANLVLKKGREIVKLPIVSISLIKTSSLLSSFVRFISGK</sequence>
<dbReference type="Proteomes" id="UP000234748">
    <property type="component" value="Unassembled WGS sequence"/>
</dbReference>
<evidence type="ECO:0000313" key="2">
    <source>
        <dbReference type="Proteomes" id="UP000234748"/>
    </source>
</evidence>
<dbReference type="AlphaFoldDB" id="A0A2N5M2E7"/>
<evidence type="ECO:0000313" key="1">
    <source>
        <dbReference type="EMBL" id="PLT28554.1"/>
    </source>
</evidence>
<keyword evidence="2" id="KW-1185">Reference proteome</keyword>
<gene>
    <name evidence="1" type="ORF">CUU66_17880</name>
</gene>
<accession>A0A2N5M2E7</accession>
<dbReference type="EMBL" id="PGUY01000057">
    <property type="protein sequence ID" value="PLT28554.1"/>
    <property type="molecule type" value="Genomic_DNA"/>
</dbReference>
<organism evidence="1 2">
    <name type="scientific">Peribacillus deserti</name>
    <dbReference type="NCBI Taxonomy" id="673318"/>
    <lineage>
        <taxon>Bacteria</taxon>
        <taxon>Bacillati</taxon>
        <taxon>Bacillota</taxon>
        <taxon>Bacilli</taxon>
        <taxon>Bacillales</taxon>
        <taxon>Bacillaceae</taxon>
        <taxon>Peribacillus</taxon>
    </lineage>
</organism>
<reference evidence="1 2" key="1">
    <citation type="submission" date="2017-11" db="EMBL/GenBank/DDBJ databases">
        <title>Comparitive Functional Genomics of Dry Heat Resistant strains isolated from the Viking Spacecraft.</title>
        <authorList>
            <person name="Seuylemezian A."/>
            <person name="Cooper K."/>
            <person name="Vaishampayan P."/>
        </authorList>
    </citation>
    <scope>NUCLEOTIDE SEQUENCE [LARGE SCALE GENOMIC DNA]</scope>
    <source>
        <strain evidence="1 2">V1-29</strain>
    </source>
</reference>
<name>A0A2N5M2E7_9BACI</name>
<dbReference type="RefSeq" id="WP_101644670.1">
    <property type="nucleotide sequence ID" value="NZ_PGUY01000057.1"/>
</dbReference>
<proteinExistence type="predicted"/>